<evidence type="ECO:0000313" key="2">
    <source>
        <dbReference type="Proteomes" id="UP000789595"/>
    </source>
</evidence>
<proteinExistence type="predicted"/>
<evidence type="ECO:0000313" key="1">
    <source>
        <dbReference type="EMBL" id="CAH0374050.1"/>
    </source>
</evidence>
<organism evidence="1 2">
    <name type="scientific">Pelagomonas calceolata</name>
    <dbReference type="NCBI Taxonomy" id="35677"/>
    <lineage>
        <taxon>Eukaryota</taxon>
        <taxon>Sar</taxon>
        <taxon>Stramenopiles</taxon>
        <taxon>Ochrophyta</taxon>
        <taxon>Pelagophyceae</taxon>
        <taxon>Pelagomonadales</taxon>
        <taxon>Pelagomonadaceae</taxon>
        <taxon>Pelagomonas</taxon>
    </lineage>
</organism>
<sequence>MCVHRARRSAAASWNNTHWGWKKAKALGHARWATTGALALVSCAPARLLLKRWWAGANHRSDQREFIRVLGREERVSVIAEESSPGGAYNASTYVLHRCGGCRWMPPLERLLNASRVANGVDDASAAEALVAVWETRVLFTGKL</sequence>
<dbReference type="Proteomes" id="UP000789595">
    <property type="component" value="Unassembled WGS sequence"/>
</dbReference>
<keyword evidence="2" id="KW-1185">Reference proteome</keyword>
<dbReference type="EMBL" id="CAKKNE010000004">
    <property type="protein sequence ID" value="CAH0374050.1"/>
    <property type="molecule type" value="Genomic_DNA"/>
</dbReference>
<reference evidence="1" key="1">
    <citation type="submission" date="2021-11" db="EMBL/GenBank/DDBJ databases">
        <authorList>
            <consortium name="Genoscope - CEA"/>
            <person name="William W."/>
        </authorList>
    </citation>
    <scope>NUCLEOTIDE SEQUENCE</scope>
</reference>
<name>A0A8J2X0V0_9STRA</name>
<accession>A0A8J2X0V0</accession>
<comment type="caution">
    <text evidence="1">The sequence shown here is derived from an EMBL/GenBank/DDBJ whole genome shotgun (WGS) entry which is preliminary data.</text>
</comment>
<dbReference type="AlphaFoldDB" id="A0A8J2X0V0"/>
<protein>
    <submittedName>
        <fullName evidence="1">Uncharacterized protein</fullName>
    </submittedName>
</protein>
<gene>
    <name evidence="1" type="ORF">PECAL_4P13080</name>
</gene>